<protein>
    <submittedName>
        <fullName evidence="2">Insulinase family protein</fullName>
    </submittedName>
</protein>
<dbReference type="Pfam" id="PF00675">
    <property type="entry name" value="Peptidase_M16"/>
    <property type="match status" value="1"/>
</dbReference>
<accession>A0ABT5QMR5</accession>
<keyword evidence="3" id="KW-1185">Reference proteome</keyword>
<dbReference type="RefSeq" id="WP_274142023.1">
    <property type="nucleotide sequence ID" value="NZ_JAJUBB010000006.1"/>
</dbReference>
<dbReference type="PANTHER" id="PTHR43016:SF16">
    <property type="entry name" value="METALLOPROTEASE, PUTATIVE (AFU_ORTHOLOGUE AFUA_4G07610)-RELATED"/>
    <property type="match status" value="1"/>
</dbReference>
<dbReference type="InterPro" id="IPR011765">
    <property type="entry name" value="Pept_M16_N"/>
</dbReference>
<feature type="domain" description="Peptidase M16 N-terminal" evidence="1">
    <location>
        <begin position="59"/>
        <end position="169"/>
    </location>
</feature>
<comment type="caution">
    <text evidence="2">The sequence shown here is derived from an EMBL/GenBank/DDBJ whole genome shotgun (WGS) entry which is preliminary data.</text>
</comment>
<dbReference type="SUPFAM" id="SSF63411">
    <property type="entry name" value="LuxS/MPP-like metallohydrolase"/>
    <property type="match status" value="1"/>
</dbReference>
<dbReference type="Gene3D" id="3.30.830.10">
    <property type="entry name" value="Metalloenzyme, LuxS/M16 peptidase-like"/>
    <property type="match status" value="1"/>
</dbReference>
<dbReference type="Proteomes" id="UP001149821">
    <property type="component" value="Unassembled WGS sequence"/>
</dbReference>
<dbReference type="InterPro" id="IPR011249">
    <property type="entry name" value="Metalloenz_LuxS/M16"/>
</dbReference>
<dbReference type="EMBL" id="JAJUBB010000006">
    <property type="protein sequence ID" value="MDD1781576.1"/>
    <property type="molecule type" value="Genomic_DNA"/>
</dbReference>
<dbReference type="PANTHER" id="PTHR43016">
    <property type="entry name" value="PRESEQUENCE PROTEASE"/>
    <property type="match status" value="1"/>
</dbReference>
<reference evidence="2" key="1">
    <citation type="submission" date="2021-12" db="EMBL/GenBank/DDBJ databases">
        <title>Enterovibrio ZSDZ35 sp. nov. and Enterovibrio ZSDZ42 sp. nov., isolated from coastal seawater in Qingdao.</title>
        <authorList>
            <person name="Zhang P."/>
        </authorList>
    </citation>
    <scope>NUCLEOTIDE SEQUENCE</scope>
    <source>
        <strain evidence="2">ZSDZ35</strain>
    </source>
</reference>
<proteinExistence type="predicted"/>
<evidence type="ECO:0000259" key="1">
    <source>
        <dbReference type="Pfam" id="PF00675"/>
    </source>
</evidence>
<evidence type="ECO:0000313" key="2">
    <source>
        <dbReference type="EMBL" id="MDD1781576.1"/>
    </source>
</evidence>
<gene>
    <name evidence="2" type="ORF">LRP49_10265</name>
</gene>
<name>A0ABT5QMR5_9GAMM</name>
<organism evidence="2 3">
    <name type="scientific">Enterovibrio qingdaonensis</name>
    <dbReference type="NCBI Taxonomy" id="2899818"/>
    <lineage>
        <taxon>Bacteria</taxon>
        <taxon>Pseudomonadati</taxon>
        <taxon>Pseudomonadota</taxon>
        <taxon>Gammaproteobacteria</taxon>
        <taxon>Vibrionales</taxon>
        <taxon>Vibrionaceae</taxon>
        <taxon>Enterovibrio</taxon>
    </lineage>
</organism>
<evidence type="ECO:0000313" key="3">
    <source>
        <dbReference type="Proteomes" id="UP001149821"/>
    </source>
</evidence>
<sequence>MAKPHPAAPDWFLLPPDQQQLETGWVGYRHTSGMLHWHHAASDEDRLSASIIIPTPVEDDSGVTHALEHMVLRGSMRYPDPETFLSLRAELALLEFNATTQIQSTRFHLTGYDPSSALRAVGFFADSVFSPQLADEDFEEEIIREQGCDFDGALYRELEAYIRNPTFRDSIARAQCSSPRAPLFGGMPDTLEDLDIVTLRRYHQAHYRPEFSMILTAGSWPMVALWQQLSKALDGLGGPMPVPPSDFSLQSDYQDGPPLRIHTLSYTPQWAAILHPSLSTFRTQQKLQTLGATLLPLMSDFQPEPALRFAVSDVTDIERLTLFVDDVHRRTPSKRAIWQSGYFCIQQGRDMVCRWGDGLQRLYHDFSITPFAPAFLKSDDANDLLNLPVRRENTSNGEWLSPCPSLRRMSILCRCNMRDEETRASLRQWLVLSQQRTLRWAWMQSKPMLGSMGEWQCANALVLGYTVDLPESDVKALRDFWHNTLSDTEISAIDGEWAHTSNGLTFTCVKSDPVFRTGAIMASHKDDDNAMHVTLSFPHHIDAGAIAVLGQAVMATSLVKKRRLGGRCYSFGVNLDLMNYELTFDTVSDSDPSVSFIALLKAFEELASPIDKECFERACRGGLGLVSARYNKSQARFHRALLGMVGQSVAVDFASINIQTLSQLATTVLSALKHPTVH</sequence>